<protein>
    <submittedName>
        <fullName evidence="3">Uncharacterized protein</fullName>
    </submittedName>
</protein>
<evidence type="ECO:0000313" key="3">
    <source>
        <dbReference type="EMBL" id="KXU35310.1"/>
    </source>
</evidence>
<dbReference type="EMBL" id="LSZP01000043">
    <property type="protein sequence ID" value="KXU35310.1"/>
    <property type="molecule type" value="Genomic_DNA"/>
</dbReference>
<proteinExistence type="predicted"/>
<dbReference type="Proteomes" id="UP000071392">
    <property type="component" value="Unassembled WGS sequence"/>
</dbReference>
<evidence type="ECO:0000313" key="4">
    <source>
        <dbReference type="Proteomes" id="UP000071392"/>
    </source>
</evidence>
<keyword evidence="2" id="KW-0812">Transmembrane</keyword>
<dbReference type="OrthoDB" id="195649at2"/>
<keyword evidence="4" id="KW-1185">Reference proteome</keyword>
<gene>
    <name evidence="3" type="ORF">AXK12_05540</name>
</gene>
<accession>A0A139SLE7</accession>
<organism evidence="3 4">
    <name type="scientific">Cephaloticoccus capnophilus</name>
    <dbReference type="NCBI Taxonomy" id="1548208"/>
    <lineage>
        <taxon>Bacteria</taxon>
        <taxon>Pseudomonadati</taxon>
        <taxon>Verrucomicrobiota</taxon>
        <taxon>Opitutia</taxon>
        <taxon>Opitutales</taxon>
        <taxon>Opitutaceae</taxon>
        <taxon>Cephaloticoccus</taxon>
    </lineage>
</organism>
<reference evidence="3 4" key="1">
    <citation type="submission" date="2016-02" db="EMBL/GenBank/DDBJ databases">
        <authorList>
            <person name="Wen L."/>
            <person name="He K."/>
            <person name="Yang H."/>
        </authorList>
    </citation>
    <scope>NUCLEOTIDE SEQUENCE [LARGE SCALE GENOMIC DNA]</scope>
    <source>
        <strain evidence="3 4">CV41</strain>
    </source>
</reference>
<comment type="caution">
    <text evidence="3">The sequence shown here is derived from an EMBL/GenBank/DDBJ whole genome shotgun (WGS) entry which is preliminary data.</text>
</comment>
<name>A0A139SLE7_9BACT</name>
<dbReference type="RefSeq" id="WP_068712088.1">
    <property type="nucleotide sequence ID" value="NZ_LSZP01000043.1"/>
</dbReference>
<keyword evidence="2" id="KW-0472">Membrane</keyword>
<feature type="region of interest" description="Disordered" evidence="1">
    <location>
        <begin position="105"/>
        <end position="131"/>
    </location>
</feature>
<sequence>MITRPLELSSRLRVAPRSFDALFWVNVGALVLFFGLFGSRFVLAPGLGVDFYLPELGGARGGAVRTMHVISMVGSGLIFTDDGALPLEQIEGWLAVQSSTGLSGEPLRGAQPSPVGASPNTGVPQSEGEVASPSSVQPVLLIRAGAGISVADLAAVTSAAQSYGFRVQIAALEPESSARRAGEGAGE</sequence>
<evidence type="ECO:0000256" key="2">
    <source>
        <dbReference type="SAM" id="Phobius"/>
    </source>
</evidence>
<feature type="transmembrane region" description="Helical" evidence="2">
    <location>
        <begin position="21"/>
        <end position="43"/>
    </location>
</feature>
<dbReference type="AlphaFoldDB" id="A0A139SLE7"/>
<evidence type="ECO:0000256" key="1">
    <source>
        <dbReference type="SAM" id="MobiDB-lite"/>
    </source>
</evidence>
<keyword evidence="2" id="KW-1133">Transmembrane helix</keyword>
<dbReference type="STRING" id="1548208.AXK12_05540"/>